<dbReference type="GO" id="GO:0016020">
    <property type="term" value="C:membrane"/>
    <property type="evidence" value="ECO:0007669"/>
    <property type="project" value="UniProtKB-SubCell"/>
</dbReference>
<dbReference type="SUPFAM" id="SSF158472">
    <property type="entry name" value="HAMP domain-like"/>
    <property type="match status" value="1"/>
</dbReference>
<dbReference type="CDD" id="cd06225">
    <property type="entry name" value="HAMP"/>
    <property type="match status" value="1"/>
</dbReference>
<dbReference type="InterPro" id="IPR007891">
    <property type="entry name" value="CHASE3"/>
</dbReference>
<dbReference type="InterPro" id="IPR003660">
    <property type="entry name" value="HAMP_dom"/>
</dbReference>
<dbReference type="Gene3D" id="1.10.287.130">
    <property type="match status" value="1"/>
</dbReference>
<evidence type="ECO:0000256" key="5">
    <source>
        <dbReference type="ARBA" id="ARBA00022679"/>
    </source>
</evidence>
<dbReference type="GO" id="GO:0000155">
    <property type="term" value="F:phosphorelay sensor kinase activity"/>
    <property type="evidence" value="ECO:0007669"/>
    <property type="project" value="InterPro"/>
</dbReference>
<feature type="domain" description="HAMP" evidence="9">
    <location>
        <begin position="219"/>
        <end position="272"/>
    </location>
</feature>
<evidence type="ECO:0000313" key="10">
    <source>
        <dbReference type="EMBL" id="SHL71288.1"/>
    </source>
</evidence>
<dbReference type="STRING" id="1121959.SAMN02746009_03254"/>
<dbReference type="EC" id="2.7.13.3" evidence="3"/>
<dbReference type="InterPro" id="IPR005467">
    <property type="entry name" value="His_kinase_dom"/>
</dbReference>
<name>A0A1M7CVC3_9BACT</name>
<dbReference type="InterPro" id="IPR050351">
    <property type="entry name" value="BphY/WalK/GraS-like"/>
</dbReference>
<evidence type="ECO:0000259" key="8">
    <source>
        <dbReference type="PROSITE" id="PS50109"/>
    </source>
</evidence>
<dbReference type="EMBL" id="FRAS01000019">
    <property type="protein sequence ID" value="SHL71288.1"/>
    <property type="molecule type" value="Genomic_DNA"/>
</dbReference>
<dbReference type="Gene3D" id="3.30.565.10">
    <property type="entry name" value="Histidine kinase-like ATPase, C-terminal domain"/>
    <property type="match status" value="1"/>
</dbReference>
<evidence type="ECO:0000259" key="9">
    <source>
        <dbReference type="PROSITE" id="PS50885"/>
    </source>
</evidence>
<dbReference type="GO" id="GO:0030295">
    <property type="term" value="F:protein kinase activator activity"/>
    <property type="evidence" value="ECO:0007669"/>
    <property type="project" value="TreeGrafter"/>
</dbReference>
<organism evidence="10 11">
    <name type="scientific">Hymenobacter psychrotolerans DSM 18569</name>
    <dbReference type="NCBI Taxonomy" id="1121959"/>
    <lineage>
        <taxon>Bacteria</taxon>
        <taxon>Pseudomonadati</taxon>
        <taxon>Bacteroidota</taxon>
        <taxon>Cytophagia</taxon>
        <taxon>Cytophagales</taxon>
        <taxon>Hymenobacteraceae</taxon>
        <taxon>Hymenobacter</taxon>
    </lineage>
</organism>
<keyword evidence="11" id="KW-1185">Reference proteome</keyword>
<dbReference type="PANTHER" id="PTHR42878">
    <property type="entry name" value="TWO-COMPONENT HISTIDINE KINASE"/>
    <property type="match status" value="1"/>
</dbReference>
<comment type="catalytic activity">
    <reaction evidence="1">
        <text>ATP + protein L-histidine = ADP + protein N-phospho-L-histidine.</text>
        <dbReference type="EC" id="2.7.13.3"/>
    </reaction>
</comment>
<comment type="subcellular location">
    <subcellularLocation>
        <location evidence="2">Membrane</location>
    </subcellularLocation>
</comment>
<keyword evidence="7" id="KW-0175">Coiled coil</keyword>
<dbReference type="GO" id="GO:0000156">
    <property type="term" value="F:phosphorelay response regulator activity"/>
    <property type="evidence" value="ECO:0007669"/>
    <property type="project" value="TreeGrafter"/>
</dbReference>
<dbReference type="InterPro" id="IPR036890">
    <property type="entry name" value="HATPase_C_sf"/>
</dbReference>
<dbReference type="AlphaFoldDB" id="A0A1M7CVC3"/>
<dbReference type="PANTHER" id="PTHR42878:SF15">
    <property type="entry name" value="BACTERIOPHYTOCHROME"/>
    <property type="match status" value="1"/>
</dbReference>
<evidence type="ECO:0000256" key="6">
    <source>
        <dbReference type="ARBA" id="ARBA00022777"/>
    </source>
</evidence>
<evidence type="ECO:0000256" key="7">
    <source>
        <dbReference type="SAM" id="Coils"/>
    </source>
</evidence>
<protein>
    <recommendedName>
        <fullName evidence="3">histidine kinase</fullName>
        <ecNumber evidence="3">2.7.13.3</ecNumber>
    </recommendedName>
</protein>
<dbReference type="InterPro" id="IPR036097">
    <property type="entry name" value="HisK_dim/P_sf"/>
</dbReference>
<dbReference type="InterPro" id="IPR003594">
    <property type="entry name" value="HATPase_dom"/>
</dbReference>
<reference evidence="11" key="1">
    <citation type="submission" date="2016-11" db="EMBL/GenBank/DDBJ databases">
        <authorList>
            <person name="Varghese N."/>
            <person name="Submissions S."/>
        </authorList>
    </citation>
    <scope>NUCLEOTIDE SEQUENCE [LARGE SCALE GENOMIC DNA]</scope>
    <source>
        <strain evidence="11">DSM 18569</strain>
    </source>
</reference>
<feature type="domain" description="Histidine kinase" evidence="8">
    <location>
        <begin position="287"/>
        <end position="497"/>
    </location>
</feature>
<dbReference type="Pfam" id="PF05227">
    <property type="entry name" value="CHASE3"/>
    <property type="match status" value="1"/>
</dbReference>
<keyword evidence="6 10" id="KW-0418">Kinase</keyword>
<dbReference type="Pfam" id="PF02518">
    <property type="entry name" value="HATPase_c"/>
    <property type="match status" value="1"/>
</dbReference>
<dbReference type="CDD" id="cd00082">
    <property type="entry name" value="HisKA"/>
    <property type="match status" value="1"/>
</dbReference>
<dbReference type="RefSeq" id="WP_073287425.1">
    <property type="nucleotide sequence ID" value="NZ_FRAS01000019.1"/>
</dbReference>
<dbReference type="InterPro" id="IPR004358">
    <property type="entry name" value="Sig_transdc_His_kin-like_C"/>
</dbReference>
<dbReference type="Pfam" id="PF00512">
    <property type="entry name" value="HisKA"/>
    <property type="match status" value="1"/>
</dbReference>
<evidence type="ECO:0000256" key="2">
    <source>
        <dbReference type="ARBA" id="ARBA00004370"/>
    </source>
</evidence>
<dbReference type="InterPro" id="IPR003661">
    <property type="entry name" value="HisK_dim/P_dom"/>
</dbReference>
<dbReference type="SUPFAM" id="SSF47384">
    <property type="entry name" value="Homodimeric domain of signal transducing histidine kinase"/>
    <property type="match status" value="1"/>
</dbReference>
<evidence type="ECO:0000256" key="4">
    <source>
        <dbReference type="ARBA" id="ARBA00022553"/>
    </source>
</evidence>
<evidence type="ECO:0000256" key="3">
    <source>
        <dbReference type="ARBA" id="ARBA00012438"/>
    </source>
</evidence>
<dbReference type="PRINTS" id="PR00344">
    <property type="entry name" value="BCTRLSENSOR"/>
</dbReference>
<dbReference type="Gene3D" id="6.10.340.10">
    <property type="match status" value="1"/>
</dbReference>
<dbReference type="SMART" id="SM00304">
    <property type="entry name" value="HAMP"/>
    <property type="match status" value="1"/>
</dbReference>
<keyword evidence="5" id="KW-0808">Transferase</keyword>
<sequence>MRLRLNTKILLGFIIALAVLTLTSLLAYRSIQQLAFYTRQVEHTYQVLQYSSQIRTKVRDVQTAVRDYLLLADSSRLAGYSSSLEGIHQDFDSLQLLTRDNPLQQERLDTLRRLVADERLFLDTWRQVAPTPYAARDLVKDDQARLEQLRKTVANLTATESALLKERNRNQDFYENTTPLAIIGSAVLAVLIVLWLFSKITQELQANERLQQQLAQINEDTAQRIASIEQLAERVVQGDYSVKISSGRQQDSLGNLATSLNLMTQALEDSFTALQNRNKELDQFAYVASHDLKAPVRGVLTVLKWIEDELHSELSTKMQQYLGMMKGRLLRLEDLINGLLAYARVGRTEQKLEEVPVAQLVREVADLVVPAGFQVEIPGDMPTFLTDRLSLQQVFTNLMGNAAKYHDKPTGTIRVSCRDIGRCYEFRVQDDGPGIAPEYHEKIFLMFQTLRDRHTAESTGIGLSIVRKIIDEQKGTIHVESAVGQGAAFVFTWPKAAAPELAAALL</sequence>
<gene>
    <name evidence="10" type="ORF">SAMN02746009_03254</name>
</gene>
<dbReference type="Proteomes" id="UP000183947">
    <property type="component" value="Unassembled WGS sequence"/>
</dbReference>
<dbReference type="PROSITE" id="PS50109">
    <property type="entry name" value="HIS_KIN"/>
    <property type="match status" value="1"/>
</dbReference>
<feature type="coiled-coil region" evidence="7">
    <location>
        <begin position="139"/>
        <end position="166"/>
    </location>
</feature>
<dbReference type="SUPFAM" id="SSF55874">
    <property type="entry name" value="ATPase domain of HSP90 chaperone/DNA topoisomerase II/histidine kinase"/>
    <property type="match status" value="1"/>
</dbReference>
<accession>A0A1M7CVC3</accession>
<evidence type="ECO:0000256" key="1">
    <source>
        <dbReference type="ARBA" id="ARBA00000085"/>
    </source>
</evidence>
<dbReference type="SMART" id="SM00388">
    <property type="entry name" value="HisKA"/>
    <property type="match status" value="1"/>
</dbReference>
<dbReference type="SMART" id="SM00387">
    <property type="entry name" value="HATPase_c"/>
    <property type="match status" value="1"/>
</dbReference>
<dbReference type="CDD" id="cd19410">
    <property type="entry name" value="HK9-like_sensor"/>
    <property type="match status" value="1"/>
</dbReference>
<keyword evidence="4" id="KW-0597">Phosphoprotein</keyword>
<proteinExistence type="predicted"/>
<dbReference type="OrthoDB" id="9766459at2"/>
<dbReference type="GO" id="GO:0007234">
    <property type="term" value="P:osmosensory signaling via phosphorelay pathway"/>
    <property type="evidence" value="ECO:0007669"/>
    <property type="project" value="TreeGrafter"/>
</dbReference>
<evidence type="ECO:0000313" key="11">
    <source>
        <dbReference type="Proteomes" id="UP000183947"/>
    </source>
</evidence>
<dbReference type="PROSITE" id="PS50885">
    <property type="entry name" value="HAMP"/>
    <property type="match status" value="1"/>
</dbReference>